<evidence type="ECO:0000256" key="1">
    <source>
        <dbReference type="ARBA" id="ARBA00022491"/>
    </source>
</evidence>
<dbReference type="PANTHER" id="PTHR30055">
    <property type="entry name" value="HTH-TYPE TRANSCRIPTIONAL REGULATOR RUTR"/>
    <property type="match status" value="1"/>
</dbReference>
<dbReference type="InterPro" id="IPR050109">
    <property type="entry name" value="HTH-type_TetR-like_transc_reg"/>
</dbReference>
<dbReference type="InterPro" id="IPR036271">
    <property type="entry name" value="Tet_transcr_reg_TetR-rel_C_sf"/>
</dbReference>
<keyword evidence="1" id="KW-0678">Repressor</keyword>
<evidence type="ECO:0000256" key="2">
    <source>
        <dbReference type="ARBA" id="ARBA00023015"/>
    </source>
</evidence>
<sequence length="218" mass="24252">MATSTTEKPAKNARASTKHEQREASTEKILASALRLFVSKGYRSATVDDIASACELTKGAVYFYFPTKAAILLALLDEIEEVMVHRMVTRVSQAGPLVADKLIAFLHSGAGTGNEKPALILLFILMLLEFNGAEDEIEVRVKAIYQQICMSVEEVVHRGKLAGEFRTDLETHEIAAIVMAMYNGTFMEWYCRPNYLQGRELVRAAREITLRGILKQPA</sequence>
<evidence type="ECO:0000313" key="8">
    <source>
        <dbReference type="EMBL" id="MFC6280048.1"/>
    </source>
</evidence>
<evidence type="ECO:0000256" key="4">
    <source>
        <dbReference type="ARBA" id="ARBA00023163"/>
    </source>
</evidence>
<accession>A0ABW1TSZ1</accession>
<feature type="region of interest" description="Disordered" evidence="6">
    <location>
        <begin position="1"/>
        <end position="24"/>
    </location>
</feature>
<dbReference type="InterPro" id="IPR001647">
    <property type="entry name" value="HTH_TetR"/>
</dbReference>
<feature type="DNA-binding region" description="H-T-H motif" evidence="5">
    <location>
        <begin position="46"/>
        <end position="65"/>
    </location>
</feature>
<dbReference type="Pfam" id="PF00440">
    <property type="entry name" value="TetR_N"/>
    <property type="match status" value="1"/>
</dbReference>
<dbReference type="SUPFAM" id="SSF46689">
    <property type="entry name" value="Homeodomain-like"/>
    <property type="match status" value="1"/>
</dbReference>
<dbReference type="RefSeq" id="WP_371438011.1">
    <property type="nucleotide sequence ID" value="NZ_JBHSRS010000004.1"/>
</dbReference>
<evidence type="ECO:0000313" key="9">
    <source>
        <dbReference type="Proteomes" id="UP001596270"/>
    </source>
</evidence>
<evidence type="ECO:0000256" key="5">
    <source>
        <dbReference type="PROSITE-ProRule" id="PRU00335"/>
    </source>
</evidence>
<dbReference type="Gene3D" id="1.10.357.10">
    <property type="entry name" value="Tetracycline Repressor, domain 2"/>
    <property type="match status" value="1"/>
</dbReference>
<dbReference type="SUPFAM" id="SSF48498">
    <property type="entry name" value="Tetracyclin repressor-like, C-terminal domain"/>
    <property type="match status" value="1"/>
</dbReference>
<comment type="caution">
    <text evidence="8">The sequence shown here is derived from an EMBL/GenBank/DDBJ whole genome shotgun (WGS) entry which is preliminary data.</text>
</comment>
<evidence type="ECO:0000256" key="3">
    <source>
        <dbReference type="ARBA" id="ARBA00023125"/>
    </source>
</evidence>
<protein>
    <submittedName>
        <fullName evidence="8">TetR/AcrR family transcriptional regulator</fullName>
    </submittedName>
</protein>
<dbReference type="PANTHER" id="PTHR30055:SF175">
    <property type="entry name" value="HTH-TYPE TRANSCRIPTIONAL REPRESSOR KSTR2"/>
    <property type="match status" value="1"/>
</dbReference>
<keyword evidence="4" id="KW-0804">Transcription</keyword>
<feature type="domain" description="HTH tetR-type" evidence="7">
    <location>
        <begin position="23"/>
        <end position="83"/>
    </location>
</feature>
<keyword evidence="3 5" id="KW-0238">DNA-binding</keyword>
<organism evidence="8 9">
    <name type="scientific">Polaromonas aquatica</name>
    <dbReference type="NCBI Taxonomy" id="332657"/>
    <lineage>
        <taxon>Bacteria</taxon>
        <taxon>Pseudomonadati</taxon>
        <taxon>Pseudomonadota</taxon>
        <taxon>Betaproteobacteria</taxon>
        <taxon>Burkholderiales</taxon>
        <taxon>Comamonadaceae</taxon>
        <taxon>Polaromonas</taxon>
    </lineage>
</organism>
<dbReference type="EMBL" id="JBHSRS010000004">
    <property type="protein sequence ID" value="MFC6280048.1"/>
    <property type="molecule type" value="Genomic_DNA"/>
</dbReference>
<dbReference type="InterPro" id="IPR023772">
    <property type="entry name" value="DNA-bd_HTH_TetR-type_CS"/>
</dbReference>
<proteinExistence type="predicted"/>
<reference evidence="9" key="1">
    <citation type="journal article" date="2019" name="Int. J. Syst. Evol. Microbiol.">
        <title>The Global Catalogue of Microorganisms (GCM) 10K type strain sequencing project: providing services to taxonomists for standard genome sequencing and annotation.</title>
        <authorList>
            <consortium name="The Broad Institute Genomics Platform"/>
            <consortium name="The Broad Institute Genome Sequencing Center for Infectious Disease"/>
            <person name="Wu L."/>
            <person name="Ma J."/>
        </authorList>
    </citation>
    <scope>NUCLEOTIDE SEQUENCE [LARGE SCALE GENOMIC DNA]</scope>
    <source>
        <strain evidence="9">CCUG 39402</strain>
    </source>
</reference>
<dbReference type="InterPro" id="IPR009057">
    <property type="entry name" value="Homeodomain-like_sf"/>
</dbReference>
<dbReference type="PROSITE" id="PS50977">
    <property type="entry name" value="HTH_TETR_2"/>
    <property type="match status" value="1"/>
</dbReference>
<dbReference type="PRINTS" id="PR00455">
    <property type="entry name" value="HTHTETR"/>
</dbReference>
<gene>
    <name evidence="8" type="ORF">ACFQND_02215</name>
</gene>
<dbReference type="Proteomes" id="UP001596270">
    <property type="component" value="Unassembled WGS sequence"/>
</dbReference>
<evidence type="ECO:0000256" key="6">
    <source>
        <dbReference type="SAM" id="MobiDB-lite"/>
    </source>
</evidence>
<name>A0ABW1TSZ1_9BURK</name>
<evidence type="ECO:0000259" key="7">
    <source>
        <dbReference type="PROSITE" id="PS50977"/>
    </source>
</evidence>
<dbReference type="PROSITE" id="PS01081">
    <property type="entry name" value="HTH_TETR_1"/>
    <property type="match status" value="1"/>
</dbReference>
<keyword evidence="2" id="KW-0805">Transcription regulation</keyword>
<keyword evidence="9" id="KW-1185">Reference proteome</keyword>